<comment type="similarity">
    <text evidence="2">Belongs to the BexD/CtrA/VexA family.</text>
</comment>
<evidence type="ECO:0000259" key="16">
    <source>
        <dbReference type="Pfam" id="PF10531"/>
    </source>
</evidence>
<name>A0A9D9IX86_9BACT</name>
<dbReference type="Pfam" id="PF02563">
    <property type="entry name" value="Poly_export"/>
    <property type="match status" value="1"/>
</dbReference>
<evidence type="ECO:0000256" key="12">
    <source>
        <dbReference type="ARBA" id="ARBA00023139"/>
    </source>
</evidence>
<keyword evidence="8" id="KW-0625">Polysaccharide transport</keyword>
<dbReference type="InterPro" id="IPR019554">
    <property type="entry name" value="Soluble_ligand-bd"/>
</dbReference>
<dbReference type="GO" id="GO:0009279">
    <property type="term" value="C:cell outer membrane"/>
    <property type="evidence" value="ECO:0007669"/>
    <property type="project" value="UniProtKB-SubCell"/>
</dbReference>
<proteinExistence type="inferred from homology"/>
<feature type="domain" description="Soluble ligand binding" evidence="16">
    <location>
        <begin position="318"/>
        <end position="363"/>
    </location>
</feature>
<evidence type="ECO:0000313" key="18">
    <source>
        <dbReference type="EMBL" id="MBO8480006.1"/>
    </source>
</evidence>
<keyword evidence="10" id="KW-0626">Porin</keyword>
<dbReference type="Gene3D" id="3.10.560.10">
    <property type="entry name" value="Outer membrane lipoprotein wza domain like"/>
    <property type="match status" value="6"/>
</dbReference>
<keyword evidence="9" id="KW-0406">Ion transport</keyword>
<dbReference type="GO" id="GO:0006811">
    <property type="term" value="P:monoatomic ion transport"/>
    <property type="evidence" value="ECO:0007669"/>
    <property type="project" value="UniProtKB-KW"/>
</dbReference>
<gene>
    <name evidence="18" type="ORF">IAB76_02700</name>
</gene>
<evidence type="ECO:0000256" key="7">
    <source>
        <dbReference type="ARBA" id="ARBA00022729"/>
    </source>
</evidence>
<evidence type="ECO:0000256" key="4">
    <source>
        <dbReference type="ARBA" id="ARBA00022452"/>
    </source>
</evidence>
<dbReference type="GO" id="GO:0046930">
    <property type="term" value="C:pore complex"/>
    <property type="evidence" value="ECO:0007669"/>
    <property type="project" value="UniProtKB-KW"/>
</dbReference>
<keyword evidence="3" id="KW-0813">Transport</keyword>
<evidence type="ECO:0000256" key="14">
    <source>
        <dbReference type="ARBA" id="ARBA00023288"/>
    </source>
</evidence>
<evidence type="ECO:0000256" key="9">
    <source>
        <dbReference type="ARBA" id="ARBA00023065"/>
    </source>
</evidence>
<keyword evidence="7" id="KW-0732">Signal</keyword>
<keyword evidence="12" id="KW-0564">Palmitate</keyword>
<feature type="domain" description="SLBB" evidence="17">
    <location>
        <begin position="151"/>
        <end position="228"/>
    </location>
</feature>
<keyword evidence="11" id="KW-0472">Membrane</keyword>
<evidence type="ECO:0000256" key="10">
    <source>
        <dbReference type="ARBA" id="ARBA00023114"/>
    </source>
</evidence>
<comment type="caution">
    <text evidence="18">The sequence shown here is derived from an EMBL/GenBank/DDBJ whole genome shotgun (WGS) entry which is preliminary data.</text>
</comment>
<dbReference type="GO" id="GO:0015288">
    <property type="term" value="F:porin activity"/>
    <property type="evidence" value="ECO:0007669"/>
    <property type="project" value="UniProtKB-KW"/>
</dbReference>
<protein>
    <submittedName>
        <fullName evidence="18">SLBB domain-containing protein</fullName>
    </submittedName>
</protein>
<reference evidence="18" key="2">
    <citation type="journal article" date="2021" name="PeerJ">
        <title>Extensive microbial diversity within the chicken gut microbiome revealed by metagenomics and culture.</title>
        <authorList>
            <person name="Gilroy R."/>
            <person name="Ravi A."/>
            <person name="Getino M."/>
            <person name="Pursley I."/>
            <person name="Horton D.L."/>
            <person name="Alikhan N.F."/>
            <person name="Baker D."/>
            <person name="Gharbi K."/>
            <person name="Hall N."/>
            <person name="Watson M."/>
            <person name="Adriaenssens E.M."/>
            <person name="Foster-Nyarko E."/>
            <person name="Jarju S."/>
            <person name="Secka A."/>
            <person name="Antonio M."/>
            <person name="Oren A."/>
            <person name="Chaudhuri R.R."/>
            <person name="La Ragione R."/>
            <person name="Hildebrand F."/>
            <person name="Pallen M.J."/>
        </authorList>
    </citation>
    <scope>NUCLEOTIDE SEQUENCE</scope>
    <source>
        <strain evidence="18">B3-1481</strain>
    </source>
</reference>
<evidence type="ECO:0000259" key="17">
    <source>
        <dbReference type="Pfam" id="PF22461"/>
    </source>
</evidence>
<evidence type="ECO:0000256" key="11">
    <source>
        <dbReference type="ARBA" id="ARBA00023136"/>
    </source>
</evidence>
<keyword evidence="14" id="KW-0449">Lipoprotein</keyword>
<evidence type="ECO:0000256" key="8">
    <source>
        <dbReference type="ARBA" id="ARBA00023047"/>
    </source>
</evidence>
<dbReference type="GO" id="GO:0015159">
    <property type="term" value="F:polysaccharide transmembrane transporter activity"/>
    <property type="evidence" value="ECO:0007669"/>
    <property type="project" value="InterPro"/>
</dbReference>
<feature type="domain" description="Polysaccharide export protein N-terminal" evidence="15">
    <location>
        <begin position="63"/>
        <end position="128"/>
    </location>
</feature>
<dbReference type="Proteomes" id="UP000823769">
    <property type="component" value="Unassembled WGS sequence"/>
</dbReference>
<dbReference type="Pfam" id="PF22461">
    <property type="entry name" value="SLBB_2"/>
    <property type="match status" value="1"/>
</dbReference>
<evidence type="ECO:0000256" key="1">
    <source>
        <dbReference type="ARBA" id="ARBA00004571"/>
    </source>
</evidence>
<organism evidence="18 19">
    <name type="scientific">Candidatus Cryptobacteroides avistercoris</name>
    <dbReference type="NCBI Taxonomy" id="2840758"/>
    <lineage>
        <taxon>Bacteria</taxon>
        <taxon>Pseudomonadati</taxon>
        <taxon>Bacteroidota</taxon>
        <taxon>Bacteroidia</taxon>
        <taxon>Bacteroidales</taxon>
        <taxon>Candidatus Cryptobacteroides</taxon>
    </lineage>
</organism>
<evidence type="ECO:0000256" key="6">
    <source>
        <dbReference type="ARBA" id="ARBA00022692"/>
    </source>
</evidence>
<dbReference type="Gene3D" id="3.30.1950.10">
    <property type="entry name" value="wza like domain"/>
    <property type="match status" value="1"/>
</dbReference>
<evidence type="ECO:0000256" key="5">
    <source>
        <dbReference type="ARBA" id="ARBA00022597"/>
    </source>
</evidence>
<dbReference type="PANTHER" id="PTHR33619:SF3">
    <property type="entry name" value="POLYSACCHARIDE EXPORT PROTEIN GFCE-RELATED"/>
    <property type="match status" value="1"/>
</dbReference>
<dbReference type="Pfam" id="PF10531">
    <property type="entry name" value="SLBB"/>
    <property type="match status" value="5"/>
</dbReference>
<dbReference type="AlphaFoldDB" id="A0A9D9IX86"/>
<feature type="domain" description="Soluble ligand binding" evidence="16">
    <location>
        <begin position="623"/>
        <end position="665"/>
    </location>
</feature>
<keyword evidence="6" id="KW-0812">Transmembrane</keyword>
<dbReference type="InterPro" id="IPR054765">
    <property type="entry name" value="SLBB_dom"/>
</dbReference>
<accession>A0A9D9IX86</accession>
<reference evidence="18" key="1">
    <citation type="submission" date="2020-10" db="EMBL/GenBank/DDBJ databases">
        <authorList>
            <person name="Gilroy R."/>
        </authorList>
    </citation>
    <scope>NUCLEOTIDE SEQUENCE</scope>
    <source>
        <strain evidence="18">B3-1481</strain>
    </source>
</reference>
<keyword evidence="13" id="KW-0998">Cell outer membrane</keyword>
<feature type="domain" description="Soluble ligand binding" evidence="16">
    <location>
        <begin position="521"/>
        <end position="558"/>
    </location>
</feature>
<evidence type="ECO:0000259" key="15">
    <source>
        <dbReference type="Pfam" id="PF02563"/>
    </source>
</evidence>
<keyword evidence="4" id="KW-1134">Transmembrane beta strand</keyword>
<dbReference type="InterPro" id="IPR049712">
    <property type="entry name" value="Poly_export"/>
</dbReference>
<dbReference type="InterPro" id="IPR003715">
    <property type="entry name" value="Poly_export_N"/>
</dbReference>
<feature type="domain" description="Soluble ligand binding" evidence="16">
    <location>
        <begin position="410"/>
        <end position="453"/>
    </location>
</feature>
<comment type="subcellular location">
    <subcellularLocation>
        <location evidence="1">Cell outer membrane</location>
        <topology evidence="1">Multi-pass membrane protein</topology>
    </subcellularLocation>
</comment>
<dbReference type="EMBL" id="JADILW010000040">
    <property type="protein sequence ID" value="MBO8480006.1"/>
    <property type="molecule type" value="Genomic_DNA"/>
</dbReference>
<dbReference type="PANTHER" id="PTHR33619">
    <property type="entry name" value="POLYSACCHARIDE EXPORT PROTEIN GFCE-RELATED"/>
    <property type="match status" value="1"/>
</dbReference>
<evidence type="ECO:0000256" key="3">
    <source>
        <dbReference type="ARBA" id="ARBA00022448"/>
    </source>
</evidence>
<evidence type="ECO:0000313" key="19">
    <source>
        <dbReference type="Proteomes" id="UP000823769"/>
    </source>
</evidence>
<keyword evidence="5" id="KW-0762">Sugar transport</keyword>
<feature type="domain" description="Soluble ligand binding" evidence="16">
    <location>
        <begin position="235"/>
        <end position="281"/>
    </location>
</feature>
<evidence type="ECO:0000256" key="2">
    <source>
        <dbReference type="ARBA" id="ARBA00009450"/>
    </source>
</evidence>
<evidence type="ECO:0000256" key="13">
    <source>
        <dbReference type="ARBA" id="ARBA00023237"/>
    </source>
</evidence>
<sequence>MNAYGGQSTYGAATESGLYFDPATGTYTVVPGAAYGYEEQKEIFGHNLFSGVNLTFEPNENVATPEDYKLGPGDEVVIEVWGLNEDMSRQVISPEGRISISMVGPVYLNGLTIKEAEKKITAALKAKYAGIGGENPGTFVSVSLGNIRTIRVNVMGEVVTPGTFRMSSFSSVFSALYRAGGVTESGSLREIKVMRDGSELAVVDVYEYLFDGKSDSDITLKEGDVIVVPPYVNLVSVDGQVKRPMYYELTDDESLQNLIDYAGGFAGEAFRGDVSVIRVNTEKRQIYTVSSEEYSTFALEDGDRVSVRSNLSRFANRVEVSGYVFRPGMYELGGDIATVRQLVEAAGGVTEDAFLTRAILLREKENFDYQNIPVDLGKLLSGEVDDIVLRRNDVLLVSGIHDVEDRGTLTINGFVVNPGVFPFAENTTVEDIVLRAGGLLDGASTARIDVARRLYDPASMESSDTLGFSFSFSMADGLAMDGGEDFVLEPYDVVSVRMSPGYRPQRFVSLEGQVLFPGEYVLLNEGERISDLIARAGGFTGTAYLKGARIVRQYRDNEVLSAINESIEKISASAMRDTMEVEMASEYVVSLDLAQAMAHPGSEVDIVLQEDDRIIVPEYVNTVQVMGEVMFPNAVVYTPGKSLRYYIDAAGGFTQSAKKSKAYVIYMNGSAARSGLGKAKVQPGCTIVVPRRPERRPVTTSDVLGTASVASSLASTVTVLLNLLK</sequence>